<name>A0A0F9LMR2_9ZZZZ</name>
<organism evidence="1">
    <name type="scientific">marine sediment metagenome</name>
    <dbReference type="NCBI Taxonomy" id="412755"/>
    <lineage>
        <taxon>unclassified sequences</taxon>
        <taxon>metagenomes</taxon>
        <taxon>ecological metagenomes</taxon>
    </lineage>
</organism>
<dbReference type="AlphaFoldDB" id="A0A0F9LMR2"/>
<dbReference type="EMBL" id="LAZR01006955">
    <property type="protein sequence ID" value="KKM88461.1"/>
    <property type="molecule type" value="Genomic_DNA"/>
</dbReference>
<gene>
    <name evidence="1" type="ORF">LCGC14_1258360</name>
</gene>
<proteinExistence type="predicted"/>
<feature type="non-terminal residue" evidence="1">
    <location>
        <position position="53"/>
    </location>
</feature>
<comment type="caution">
    <text evidence="1">The sequence shown here is derived from an EMBL/GenBank/DDBJ whole genome shotgun (WGS) entry which is preliminary data.</text>
</comment>
<sequence>MQTVSQPVGTSDYHPAPLTFKGGWRERGLTNFEWYRRLTYAQASWLCMGMLVD</sequence>
<accession>A0A0F9LMR2</accession>
<protein>
    <submittedName>
        <fullName evidence="1">Uncharacterized protein</fullName>
    </submittedName>
</protein>
<evidence type="ECO:0000313" key="1">
    <source>
        <dbReference type="EMBL" id="KKM88461.1"/>
    </source>
</evidence>
<reference evidence="1" key="1">
    <citation type="journal article" date="2015" name="Nature">
        <title>Complex archaea that bridge the gap between prokaryotes and eukaryotes.</title>
        <authorList>
            <person name="Spang A."/>
            <person name="Saw J.H."/>
            <person name="Jorgensen S.L."/>
            <person name="Zaremba-Niedzwiedzka K."/>
            <person name="Martijn J."/>
            <person name="Lind A.E."/>
            <person name="van Eijk R."/>
            <person name="Schleper C."/>
            <person name="Guy L."/>
            <person name="Ettema T.J."/>
        </authorList>
    </citation>
    <scope>NUCLEOTIDE SEQUENCE</scope>
</reference>